<dbReference type="EMBL" id="JARKIB010000029">
    <property type="protein sequence ID" value="KAJ7763794.1"/>
    <property type="molecule type" value="Genomic_DNA"/>
</dbReference>
<sequence length="488" mass="53042">MFDVWKFPIYILSIVWFLSVADGLSICNPIPSEIPYGLPKKVKTKDEPSLYGKSAQAPERLTSSGHFAQNLNFILCIFQSSQKGKGKLPPLTPLAARGRQGCGGKGGSGGGSLPSGVIDREISRLDIWRALCPGAVRSLFCLLWGGTLGAAKWPRGRQSYHCGGGRAAAGGVTGGGRGRQWGGTRGGRGRHFECWGRQWGRQMFRGAMFLPDRGGTVSHGGATTELRAAEAGENYCLYPRVPAIARILAEMDPSNPVIRSFRDYFQETRWKPQSSIDWMSQHSFVLNPALEAVLFDPLAMLKQHELLRSDPEANKRIFGPGSVLLQILVIKHSLGDPYNLNGAIFTDIQSGRIIFTPPSSFAALDAMRGSIDVPTRCEKRGSNYMQCAVAGGMSAPAIHIEYNGKIISSATDLPPIGAWLEARRSGIALRRDVPGPDSDDEPPRKRRALGSIFSSDSDDDNPQPTKKGGKHVPKPTPPGVRRSTRARR</sequence>
<proteinExistence type="predicted"/>
<organism evidence="3 4">
    <name type="scientific">Mycena metata</name>
    <dbReference type="NCBI Taxonomy" id="1033252"/>
    <lineage>
        <taxon>Eukaryota</taxon>
        <taxon>Fungi</taxon>
        <taxon>Dikarya</taxon>
        <taxon>Basidiomycota</taxon>
        <taxon>Agaricomycotina</taxon>
        <taxon>Agaricomycetes</taxon>
        <taxon>Agaricomycetidae</taxon>
        <taxon>Agaricales</taxon>
        <taxon>Marasmiineae</taxon>
        <taxon>Mycenaceae</taxon>
        <taxon>Mycena</taxon>
    </lineage>
</organism>
<evidence type="ECO:0000313" key="4">
    <source>
        <dbReference type="Proteomes" id="UP001215598"/>
    </source>
</evidence>
<comment type="caution">
    <text evidence="3">The sequence shown here is derived from an EMBL/GenBank/DDBJ whole genome shotgun (WGS) entry which is preliminary data.</text>
</comment>
<protein>
    <submittedName>
        <fullName evidence="3">Uncharacterized protein</fullName>
    </submittedName>
</protein>
<keyword evidence="4" id="KW-1185">Reference proteome</keyword>
<feature type="chain" id="PRO_5042108372" evidence="2">
    <location>
        <begin position="24"/>
        <end position="488"/>
    </location>
</feature>
<evidence type="ECO:0000256" key="2">
    <source>
        <dbReference type="SAM" id="SignalP"/>
    </source>
</evidence>
<feature type="signal peptide" evidence="2">
    <location>
        <begin position="1"/>
        <end position="23"/>
    </location>
</feature>
<dbReference type="Proteomes" id="UP001215598">
    <property type="component" value="Unassembled WGS sequence"/>
</dbReference>
<accession>A0AAD7NK57</accession>
<gene>
    <name evidence="3" type="ORF">B0H16DRAFT_1455049</name>
</gene>
<keyword evidence="2" id="KW-0732">Signal</keyword>
<evidence type="ECO:0000313" key="3">
    <source>
        <dbReference type="EMBL" id="KAJ7763794.1"/>
    </source>
</evidence>
<feature type="region of interest" description="Disordered" evidence="1">
    <location>
        <begin position="430"/>
        <end position="488"/>
    </location>
</feature>
<reference evidence="3" key="1">
    <citation type="submission" date="2023-03" db="EMBL/GenBank/DDBJ databases">
        <title>Massive genome expansion in bonnet fungi (Mycena s.s.) driven by repeated elements and novel gene families across ecological guilds.</title>
        <authorList>
            <consortium name="Lawrence Berkeley National Laboratory"/>
            <person name="Harder C.B."/>
            <person name="Miyauchi S."/>
            <person name="Viragh M."/>
            <person name="Kuo A."/>
            <person name="Thoen E."/>
            <person name="Andreopoulos B."/>
            <person name="Lu D."/>
            <person name="Skrede I."/>
            <person name="Drula E."/>
            <person name="Henrissat B."/>
            <person name="Morin E."/>
            <person name="Kohler A."/>
            <person name="Barry K."/>
            <person name="LaButti K."/>
            <person name="Morin E."/>
            <person name="Salamov A."/>
            <person name="Lipzen A."/>
            <person name="Mereny Z."/>
            <person name="Hegedus B."/>
            <person name="Baldrian P."/>
            <person name="Stursova M."/>
            <person name="Weitz H."/>
            <person name="Taylor A."/>
            <person name="Grigoriev I.V."/>
            <person name="Nagy L.G."/>
            <person name="Martin F."/>
            <person name="Kauserud H."/>
        </authorList>
    </citation>
    <scope>NUCLEOTIDE SEQUENCE</scope>
    <source>
        <strain evidence="3">CBHHK182m</strain>
    </source>
</reference>
<dbReference type="AlphaFoldDB" id="A0AAD7NK57"/>
<evidence type="ECO:0000256" key="1">
    <source>
        <dbReference type="SAM" id="MobiDB-lite"/>
    </source>
</evidence>
<name>A0AAD7NK57_9AGAR</name>